<accession>A0A9W9FC43</accession>
<dbReference type="AlphaFoldDB" id="A0A9W9FC43"/>
<evidence type="ECO:0000313" key="1">
    <source>
        <dbReference type="EMBL" id="KAJ5097437.1"/>
    </source>
</evidence>
<protein>
    <submittedName>
        <fullName evidence="1">Uncharacterized protein</fullName>
    </submittedName>
</protein>
<dbReference type="Proteomes" id="UP001149165">
    <property type="component" value="Unassembled WGS sequence"/>
</dbReference>
<gene>
    <name evidence="1" type="ORF">N7456_008158</name>
</gene>
<evidence type="ECO:0000313" key="2">
    <source>
        <dbReference type="Proteomes" id="UP001149165"/>
    </source>
</evidence>
<name>A0A9W9FC43_9EURO</name>
<proteinExistence type="predicted"/>
<organism evidence="1 2">
    <name type="scientific">Penicillium angulare</name>
    <dbReference type="NCBI Taxonomy" id="116970"/>
    <lineage>
        <taxon>Eukaryota</taxon>
        <taxon>Fungi</taxon>
        <taxon>Dikarya</taxon>
        <taxon>Ascomycota</taxon>
        <taxon>Pezizomycotina</taxon>
        <taxon>Eurotiomycetes</taxon>
        <taxon>Eurotiomycetidae</taxon>
        <taxon>Eurotiales</taxon>
        <taxon>Aspergillaceae</taxon>
        <taxon>Penicillium</taxon>
    </lineage>
</organism>
<dbReference type="EMBL" id="JAPQKH010000005">
    <property type="protein sequence ID" value="KAJ5097437.1"/>
    <property type="molecule type" value="Genomic_DNA"/>
</dbReference>
<comment type="caution">
    <text evidence="1">The sequence shown here is derived from an EMBL/GenBank/DDBJ whole genome shotgun (WGS) entry which is preliminary data.</text>
</comment>
<reference evidence="1" key="1">
    <citation type="submission" date="2022-11" db="EMBL/GenBank/DDBJ databases">
        <authorList>
            <person name="Petersen C."/>
        </authorList>
    </citation>
    <scope>NUCLEOTIDE SEQUENCE</scope>
    <source>
        <strain evidence="1">IBT 30069</strain>
    </source>
</reference>
<reference evidence="1" key="2">
    <citation type="journal article" date="2023" name="IMA Fungus">
        <title>Comparative genomic study of the Penicillium genus elucidates a diverse pangenome and 15 lateral gene transfer events.</title>
        <authorList>
            <person name="Petersen C."/>
            <person name="Sorensen T."/>
            <person name="Nielsen M.R."/>
            <person name="Sondergaard T.E."/>
            <person name="Sorensen J.L."/>
            <person name="Fitzpatrick D.A."/>
            <person name="Frisvad J.C."/>
            <person name="Nielsen K.L."/>
        </authorList>
    </citation>
    <scope>NUCLEOTIDE SEQUENCE</scope>
    <source>
        <strain evidence="1">IBT 30069</strain>
    </source>
</reference>
<keyword evidence="2" id="KW-1185">Reference proteome</keyword>
<sequence>MARTVRTTTDSLVLAGRRTQAFEAAATDIIFSIPIDLPVLSYHFDFVWQTIRHTEHVTRSENGEHCLAMALVSWPWSLGSRKAGNHDSGSPDVPIIG</sequence>